<organism evidence="1 2">
    <name type="scientific">Streptomyces alanosinicus</name>
    <dbReference type="NCBI Taxonomy" id="68171"/>
    <lineage>
        <taxon>Bacteria</taxon>
        <taxon>Bacillati</taxon>
        <taxon>Actinomycetota</taxon>
        <taxon>Actinomycetes</taxon>
        <taxon>Kitasatosporales</taxon>
        <taxon>Streptomycetaceae</taxon>
        <taxon>Streptomyces</taxon>
    </lineage>
</organism>
<reference evidence="1" key="2">
    <citation type="submission" date="2020-09" db="EMBL/GenBank/DDBJ databases">
        <authorList>
            <person name="Sun Q."/>
            <person name="Ohkuma M."/>
        </authorList>
    </citation>
    <scope>NUCLEOTIDE SEQUENCE</scope>
    <source>
        <strain evidence="1">JCM 4714</strain>
    </source>
</reference>
<dbReference type="EMBL" id="BMVG01000002">
    <property type="protein sequence ID" value="GHE00705.1"/>
    <property type="molecule type" value="Genomic_DNA"/>
</dbReference>
<protein>
    <submittedName>
        <fullName evidence="1">Uncharacterized protein</fullName>
    </submittedName>
</protein>
<comment type="caution">
    <text evidence="1">The sequence shown here is derived from an EMBL/GenBank/DDBJ whole genome shotgun (WGS) entry which is preliminary data.</text>
</comment>
<keyword evidence="2" id="KW-1185">Reference proteome</keyword>
<proteinExistence type="predicted"/>
<dbReference type="AlphaFoldDB" id="A0A918YES1"/>
<gene>
    <name evidence="1" type="ORF">GCM10010339_17110</name>
</gene>
<name>A0A918YES1_9ACTN</name>
<evidence type="ECO:0000313" key="1">
    <source>
        <dbReference type="EMBL" id="GHE00705.1"/>
    </source>
</evidence>
<reference evidence="1" key="1">
    <citation type="journal article" date="2014" name="Int. J. Syst. Evol. Microbiol.">
        <title>Complete genome sequence of Corynebacterium casei LMG S-19264T (=DSM 44701T), isolated from a smear-ripened cheese.</title>
        <authorList>
            <consortium name="US DOE Joint Genome Institute (JGI-PGF)"/>
            <person name="Walter F."/>
            <person name="Albersmeier A."/>
            <person name="Kalinowski J."/>
            <person name="Ruckert C."/>
        </authorList>
    </citation>
    <scope>NUCLEOTIDE SEQUENCE</scope>
    <source>
        <strain evidence="1">JCM 4714</strain>
    </source>
</reference>
<sequence length="65" mass="6789">MSARQARIRVVTFFAEAAPLSLPAVDSTVTTASPERAASSVPPFRQAPLVRGMYDGLADGTVAPD</sequence>
<evidence type="ECO:0000313" key="2">
    <source>
        <dbReference type="Proteomes" id="UP000655443"/>
    </source>
</evidence>
<accession>A0A918YES1</accession>
<dbReference type="Proteomes" id="UP000655443">
    <property type="component" value="Unassembled WGS sequence"/>
</dbReference>